<reference evidence="2 3" key="1">
    <citation type="submission" date="2019-06" db="EMBL/GenBank/DDBJ databases">
        <title>Nitrosomonas stercoris KYUHI-S whole genome shotgun sequence.</title>
        <authorList>
            <person name="Nakagawa T."/>
            <person name="Tsuchiya Y."/>
            <person name="Takahashi R."/>
        </authorList>
    </citation>
    <scope>NUCLEOTIDE SEQUENCE [LARGE SCALE GENOMIC DNA]</scope>
    <source>
        <strain evidence="2 3">KYUHI-S</strain>
    </source>
</reference>
<dbReference type="SUPFAM" id="SSF55469">
    <property type="entry name" value="FMN-dependent nitroreductase-like"/>
    <property type="match status" value="1"/>
</dbReference>
<gene>
    <name evidence="2" type="ORF">Nstercoris_00428</name>
</gene>
<sequence length="358" mass="41025">MSDHDVLLEILDTARWAPSGDNTQPWRFEIINHKHIAVHGYDTRDWCLYDFAGRASHMAHGALLETIRIAATHYGLEATWQHRANTPDTAPIYDVKFEPNTALQSDALYPFIKTRTVQRRLMKTTPLTAIQRAAIQAAAGEEYTVKFFETWSDRRKVASLLWQNAHIRLTCPEAYQVHKQIIEWGATFSQDRIPERAVGVDTLTAQLMRWVMQSWERLDFFNRYLFGTIAPRIQLDFLPAMFCASHLLIQANKTPQTLLDFVAAGMMMQRVWLTCAANNLFLQPEMTPVIFNWYAIQQVQPSQLEKINQEINELAEKFHALADTASQQAVFMCRIGAASSPASRSIRLPLSKLMWSAE</sequence>
<dbReference type="Proteomes" id="UP000316473">
    <property type="component" value="Chromosome"/>
</dbReference>
<dbReference type="KEGG" id="nst:Nstercoris_00428"/>
<evidence type="ECO:0000313" key="3">
    <source>
        <dbReference type="Proteomes" id="UP000316473"/>
    </source>
</evidence>
<organism evidence="2 3">
    <name type="scientific">Nitrosomonas stercoris</name>
    <dbReference type="NCBI Taxonomy" id="1444684"/>
    <lineage>
        <taxon>Bacteria</taxon>
        <taxon>Pseudomonadati</taxon>
        <taxon>Pseudomonadota</taxon>
        <taxon>Betaproteobacteria</taxon>
        <taxon>Nitrosomonadales</taxon>
        <taxon>Nitrosomonadaceae</taxon>
        <taxon>Nitrosomonas</taxon>
    </lineage>
</organism>
<dbReference type="Pfam" id="PF00881">
    <property type="entry name" value="Nitroreductase"/>
    <property type="match status" value="1"/>
</dbReference>
<dbReference type="InterPro" id="IPR029479">
    <property type="entry name" value="Nitroreductase"/>
</dbReference>
<name>A0A4Y1YN00_9PROT</name>
<evidence type="ECO:0000259" key="1">
    <source>
        <dbReference type="Pfam" id="PF00881"/>
    </source>
</evidence>
<dbReference type="AlphaFoldDB" id="A0A4Y1YN00"/>
<proteinExistence type="predicted"/>
<keyword evidence="3" id="KW-1185">Reference proteome</keyword>
<protein>
    <recommendedName>
        <fullName evidence="1">Nitroreductase domain-containing protein</fullName>
    </recommendedName>
</protein>
<dbReference type="GO" id="GO:0016491">
    <property type="term" value="F:oxidoreductase activity"/>
    <property type="evidence" value="ECO:0007669"/>
    <property type="project" value="InterPro"/>
</dbReference>
<dbReference type="InterPro" id="IPR000415">
    <property type="entry name" value="Nitroreductase-like"/>
</dbReference>
<evidence type="ECO:0000313" key="2">
    <source>
        <dbReference type="EMBL" id="BBL34197.1"/>
    </source>
</evidence>
<dbReference type="Gene3D" id="3.40.109.10">
    <property type="entry name" value="NADH Oxidase"/>
    <property type="match status" value="2"/>
</dbReference>
<dbReference type="EMBL" id="AP019755">
    <property type="protein sequence ID" value="BBL34197.1"/>
    <property type="molecule type" value="Genomic_DNA"/>
</dbReference>
<accession>A0A4Y1YN00</accession>
<feature type="domain" description="Nitroreductase" evidence="1">
    <location>
        <begin position="4"/>
        <end position="36"/>
    </location>
</feature>